<dbReference type="AlphaFoldDB" id="A0ABD2Q7G3"/>
<dbReference type="EMBL" id="JBJKFK010000821">
    <property type="protein sequence ID" value="KAL3315117.1"/>
    <property type="molecule type" value="Genomic_DNA"/>
</dbReference>
<accession>A0ABD2Q7G3</accession>
<evidence type="ECO:0000313" key="1">
    <source>
        <dbReference type="EMBL" id="KAL3315117.1"/>
    </source>
</evidence>
<gene>
    <name evidence="1" type="ORF">Ciccas_006243</name>
</gene>
<organism evidence="1 2">
    <name type="scientific">Cichlidogyrus casuarinus</name>
    <dbReference type="NCBI Taxonomy" id="1844966"/>
    <lineage>
        <taxon>Eukaryota</taxon>
        <taxon>Metazoa</taxon>
        <taxon>Spiralia</taxon>
        <taxon>Lophotrochozoa</taxon>
        <taxon>Platyhelminthes</taxon>
        <taxon>Monogenea</taxon>
        <taxon>Monopisthocotylea</taxon>
        <taxon>Dactylogyridea</taxon>
        <taxon>Ancyrocephalidae</taxon>
        <taxon>Cichlidogyrus</taxon>
    </lineage>
</organism>
<dbReference type="Proteomes" id="UP001626550">
    <property type="component" value="Unassembled WGS sequence"/>
</dbReference>
<keyword evidence="2" id="KW-1185">Reference proteome</keyword>
<name>A0ABD2Q7G3_9PLAT</name>
<reference evidence="1 2" key="1">
    <citation type="submission" date="2024-11" db="EMBL/GenBank/DDBJ databases">
        <title>Adaptive evolution of stress response genes in parasites aligns with host niche diversity.</title>
        <authorList>
            <person name="Hahn C."/>
            <person name="Resl P."/>
        </authorList>
    </citation>
    <scope>NUCLEOTIDE SEQUENCE [LARGE SCALE GENOMIC DNA]</scope>
    <source>
        <strain evidence="1">EGGRZ-B1_66</strain>
        <tissue evidence="1">Body</tissue>
    </source>
</reference>
<sequence length="81" mass="9222">MRLLAGHTAPDDDFLYDDGGYWTLSERETSLSRDELASLLPQIPLPEIWRRQLEVGAFVSSKNCDFFVPRPGAFDFGISRM</sequence>
<comment type="caution">
    <text evidence="1">The sequence shown here is derived from an EMBL/GenBank/DDBJ whole genome shotgun (WGS) entry which is preliminary data.</text>
</comment>
<evidence type="ECO:0000313" key="2">
    <source>
        <dbReference type="Proteomes" id="UP001626550"/>
    </source>
</evidence>
<protein>
    <submittedName>
        <fullName evidence="1">Uncharacterized protein</fullName>
    </submittedName>
</protein>
<proteinExistence type="predicted"/>